<evidence type="ECO:0000256" key="9">
    <source>
        <dbReference type="HAMAP-Rule" id="MF_00161"/>
    </source>
</evidence>
<dbReference type="EMBL" id="CZVI01000001">
    <property type="protein sequence ID" value="CUS78414.1"/>
    <property type="molecule type" value="Genomic_DNA"/>
</dbReference>
<reference evidence="12 15" key="2">
    <citation type="submission" date="2015-11" db="EMBL/GenBank/DDBJ databases">
        <authorList>
            <person name="Varghese N."/>
        </authorList>
    </citation>
    <scope>NUCLEOTIDE SEQUENCE [LARGE SCALE GENOMIC DNA]</scope>
    <source>
        <strain evidence="12 15">JGI-8</strain>
    </source>
</reference>
<evidence type="ECO:0000256" key="10">
    <source>
        <dbReference type="RuleBase" id="RU000594"/>
    </source>
</evidence>
<dbReference type="HAMAP" id="MF_00161">
    <property type="entry name" value="LspA"/>
    <property type="match status" value="1"/>
</dbReference>
<accession>A0A0P1LGT5</accession>
<name>A0A0N7MSE2_9BACT</name>
<comment type="catalytic activity">
    <reaction evidence="9 10">
        <text>Release of signal peptides from bacterial membrane prolipoproteins. Hydrolyzes -Xaa-Yaa-Zaa-|-(S,diacylglyceryl)Cys-, in which Xaa is hydrophobic (preferably Leu), and Yaa (Ala or Ser) and Zaa (Gly or Ala) have small, neutral side chains.</text>
        <dbReference type="EC" id="3.4.23.36"/>
    </reaction>
</comment>
<evidence type="ECO:0000256" key="2">
    <source>
        <dbReference type="ARBA" id="ARBA00022475"/>
    </source>
</evidence>
<comment type="subcellular location">
    <subcellularLocation>
        <location evidence="9">Cell membrane</location>
        <topology evidence="9">Multi-pass membrane protein</topology>
    </subcellularLocation>
</comment>
<dbReference type="Proteomes" id="UP000182200">
    <property type="component" value="Unassembled WGS sequence"/>
</dbReference>
<reference evidence="13 14" key="1">
    <citation type="submission" date="2015-11" db="EMBL/GenBank/DDBJ databases">
        <authorList>
            <person name="Zhang Y."/>
            <person name="Guo Z."/>
        </authorList>
    </citation>
    <scope>NUCLEOTIDE SEQUENCE [LARGE SCALE GENOMIC DNA]</scope>
    <source>
        <strain evidence="13">JGI-4</strain>
    </source>
</reference>
<dbReference type="PROSITE" id="PS00855">
    <property type="entry name" value="SPASE_II"/>
    <property type="match status" value="1"/>
</dbReference>
<dbReference type="GO" id="GO:0006508">
    <property type="term" value="P:proteolysis"/>
    <property type="evidence" value="ECO:0007669"/>
    <property type="project" value="UniProtKB-KW"/>
</dbReference>
<keyword evidence="7 9" id="KW-1133">Transmembrane helix</keyword>
<dbReference type="Proteomes" id="UP000182011">
    <property type="component" value="Unassembled WGS sequence"/>
</dbReference>
<keyword evidence="3 9" id="KW-0645">Protease</keyword>
<keyword evidence="2 9" id="KW-1003">Cell membrane</keyword>
<accession>A0A0N7MPT4</accession>
<evidence type="ECO:0000256" key="5">
    <source>
        <dbReference type="ARBA" id="ARBA00022750"/>
    </source>
</evidence>
<protein>
    <recommendedName>
        <fullName evidence="9">Lipoprotein signal peptidase</fullName>
        <ecNumber evidence="9">3.4.23.36</ecNumber>
    </recommendedName>
    <alternativeName>
        <fullName evidence="9">Prolipoprotein signal peptidase</fullName>
    </alternativeName>
    <alternativeName>
        <fullName evidence="9">Signal peptidase II</fullName>
        <shortName evidence="9">SPase II</shortName>
    </alternativeName>
</protein>
<dbReference type="AlphaFoldDB" id="A0A0N7MSE2"/>
<keyword evidence="15" id="KW-1185">Reference proteome</keyword>
<organism evidence="13 14">
    <name type="scientific">Candidatus Kryptonium thompsonii</name>
    <dbReference type="NCBI Taxonomy" id="1633631"/>
    <lineage>
        <taxon>Bacteria</taxon>
        <taxon>Pseudomonadati</taxon>
        <taxon>Candidatus Kryptoniota</taxon>
        <taxon>Candidatus Kryptonium</taxon>
    </lineage>
</organism>
<feature type="transmembrane region" description="Helical" evidence="9">
    <location>
        <begin position="152"/>
        <end position="172"/>
    </location>
</feature>
<feature type="active site" evidence="9">
    <location>
        <position position="133"/>
    </location>
</feature>
<comment type="pathway">
    <text evidence="9">Protein modification; lipoprotein biosynthesis (signal peptide cleavage).</text>
</comment>
<dbReference type="UniPathway" id="UPA00665"/>
<sequence length="197" mass="22410">MRILFVSLFIVLLDQITKLLVRGFEIPFLGIKVEGMRLGESKQVIGDFIRITYTENPGIAFGINFGNKLYLTLLTIVAVGIVFIYLYKVRNGHFLTRLSLGMIFGGAIGNLIDRVFHSVIFNYGKIFHGRVIDFIDIDFFNFTLFGYHIDRWPIFNIADASVTIGVLLLFFAHREKPASEPVEEINPLMLDDASNEK</sequence>
<evidence type="ECO:0000256" key="1">
    <source>
        <dbReference type="ARBA" id="ARBA00006139"/>
    </source>
</evidence>
<accession>A0A0S4N3B4</accession>
<evidence type="ECO:0000313" key="15">
    <source>
        <dbReference type="Proteomes" id="UP000182200"/>
    </source>
</evidence>
<dbReference type="EMBL" id="FAOP01000004">
    <property type="protein sequence ID" value="CUU04497.1"/>
    <property type="molecule type" value="Genomic_DNA"/>
</dbReference>
<accession>A0A0N7MSE2</accession>
<dbReference type="RefSeq" id="WP_075426698.1">
    <property type="nucleotide sequence ID" value="NZ_CZVI01000001.1"/>
</dbReference>
<accession>A0A0P1M3I9</accession>
<dbReference type="GO" id="GO:0004190">
    <property type="term" value="F:aspartic-type endopeptidase activity"/>
    <property type="evidence" value="ECO:0007669"/>
    <property type="project" value="UniProtKB-UniRule"/>
</dbReference>
<evidence type="ECO:0000256" key="8">
    <source>
        <dbReference type="ARBA" id="ARBA00023136"/>
    </source>
</evidence>
<comment type="caution">
    <text evidence="9">Lacks conserved residue(s) required for the propagation of feature annotation.</text>
</comment>
<dbReference type="STRING" id="1633631.GCA_001442925_01036"/>
<dbReference type="EC" id="3.4.23.36" evidence="9"/>
<dbReference type="PRINTS" id="PR00781">
    <property type="entry name" value="LIPOSIGPTASE"/>
</dbReference>
<comment type="function">
    <text evidence="9 10">This protein specifically catalyzes the removal of signal peptides from prolipoproteins.</text>
</comment>
<evidence type="ECO:0000313" key="14">
    <source>
        <dbReference type="Proteomes" id="UP000182011"/>
    </source>
</evidence>
<evidence type="ECO:0000313" key="12">
    <source>
        <dbReference type="EMBL" id="CUS78414.1"/>
    </source>
</evidence>
<keyword evidence="6 9" id="KW-0378">Hydrolase</keyword>
<dbReference type="GO" id="GO:0005886">
    <property type="term" value="C:plasma membrane"/>
    <property type="evidence" value="ECO:0007669"/>
    <property type="project" value="UniProtKB-SubCell"/>
</dbReference>
<keyword evidence="8 9" id="KW-0472">Membrane</keyword>
<gene>
    <name evidence="9" type="primary">lspA</name>
    <name evidence="13" type="ORF">JGI4_01037</name>
    <name evidence="12" type="ORF">JGI8_00233</name>
</gene>
<feature type="active site" evidence="9">
    <location>
        <position position="159"/>
    </location>
</feature>
<proteinExistence type="inferred from homology"/>
<comment type="similarity">
    <text evidence="1 9 11">Belongs to the peptidase A8 family.</text>
</comment>
<accession>A0A0P1P4I7</accession>
<evidence type="ECO:0000256" key="3">
    <source>
        <dbReference type="ARBA" id="ARBA00022670"/>
    </source>
</evidence>
<keyword evidence="5 9" id="KW-0064">Aspartyl protease</keyword>
<dbReference type="InterPro" id="IPR001872">
    <property type="entry name" value="Peptidase_A8"/>
</dbReference>
<feature type="transmembrane region" description="Helical" evidence="9">
    <location>
        <begin position="69"/>
        <end position="87"/>
    </location>
</feature>
<evidence type="ECO:0000256" key="11">
    <source>
        <dbReference type="RuleBase" id="RU004181"/>
    </source>
</evidence>
<evidence type="ECO:0000256" key="4">
    <source>
        <dbReference type="ARBA" id="ARBA00022692"/>
    </source>
</evidence>
<dbReference type="NCBIfam" id="TIGR00077">
    <property type="entry name" value="lspA"/>
    <property type="match status" value="1"/>
</dbReference>
<keyword evidence="4 9" id="KW-0812">Transmembrane</keyword>
<evidence type="ECO:0000313" key="13">
    <source>
        <dbReference type="EMBL" id="CUU04497.1"/>
    </source>
</evidence>
<dbReference type="PANTHER" id="PTHR33695">
    <property type="entry name" value="LIPOPROTEIN SIGNAL PEPTIDASE"/>
    <property type="match status" value="1"/>
</dbReference>
<dbReference type="Pfam" id="PF01252">
    <property type="entry name" value="Peptidase_A8"/>
    <property type="match status" value="1"/>
</dbReference>
<accession>A0A0N7MPA3</accession>
<dbReference type="PANTHER" id="PTHR33695:SF1">
    <property type="entry name" value="LIPOPROTEIN SIGNAL PEPTIDASE"/>
    <property type="match status" value="1"/>
</dbReference>
<evidence type="ECO:0000256" key="6">
    <source>
        <dbReference type="ARBA" id="ARBA00022801"/>
    </source>
</evidence>
<feature type="transmembrane region" description="Helical" evidence="9">
    <location>
        <begin position="94"/>
        <end position="112"/>
    </location>
</feature>
<evidence type="ECO:0000256" key="7">
    <source>
        <dbReference type="ARBA" id="ARBA00022989"/>
    </source>
</evidence>